<dbReference type="PANTHER" id="PTHR11533:SF299">
    <property type="entry name" value="AMINOPEPTIDASE"/>
    <property type="match status" value="1"/>
</dbReference>
<dbReference type="InterPro" id="IPR050344">
    <property type="entry name" value="Peptidase_M1_aminopeptidases"/>
</dbReference>
<name>A0A368H1T1_ANCCA</name>
<dbReference type="GO" id="GO:0006508">
    <property type="term" value="P:proteolysis"/>
    <property type="evidence" value="ECO:0007669"/>
    <property type="project" value="TreeGrafter"/>
</dbReference>
<dbReference type="PANTHER" id="PTHR11533">
    <property type="entry name" value="PROTEASE M1 ZINC METALLOPROTEASE"/>
    <property type="match status" value="1"/>
</dbReference>
<reference evidence="2 3" key="1">
    <citation type="submission" date="2014-10" db="EMBL/GenBank/DDBJ databases">
        <title>Draft genome of the hookworm Ancylostoma caninum.</title>
        <authorList>
            <person name="Mitreva M."/>
        </authorList>
    </citation>
    <scope>NUCLEOTIDE SEQUENCE [LARGE SCALE GENOMIC DNA]</scope>
    <source>
        <strain evidence="2 3">Baltimore</strain>
    </source>
</reference>
<organism evidence="2 3">
    <name type="scientific">Ancylostoma caninum</name>
    <name type="common">Dog hookworm</name>
    <dbReference type="NCBI Taxonomy" id="29170"/>
    <lineage>
        <taxon>Eukaryota</taxon>
        <taxon>Metazoa</taxon>
        <taxon>Ecdysozoa</taxon>
        <taxon>Nematoda</taxon>
        <taxon>Chromadorea</taxon>
        <taxon>Rhabditida</taxon>
        <taxon>Rhabditina</taxon>
        <taxon>Rhabditomorpha</taxon>
        <taxon>Strongyloidea</taxon>
        <taxon>Ancylostomatidae</taxon>
        <taxon>Ancylostomatinae</taxon>
        <taxon>Ancylostoma</taxon>
    </lineage>
</organism>
<dbReference type="STRING" id="29170.A0A368H1T1"/>
<dbReference type="GO" id="GO:0043171">
    <property type="term" value="P:peptide catabolic process"/>
    <property type="evidence" value="ECO:0007669"/>
    <property type="project" value="TreeGrafter"/>
</dbReference>
<accession>A0A368H1T1</accession>
<dbReference type="Proteomes" id="UP000252519">
    <property type="component" value="Unassembled WGS sequence"/>
</dbReference>
<evidence type="ECO:0000313" key="2">
    <source>
        <dbReference type="EMBL" id="RCN49235.1"/>
    </source>
</evidence>
<dbReference type="SUPFAM" id="SSF55486">
    <property type="entry name" value="Metalloproteases ('zincins'), catalytic domain"/>
    <property type="match status" value="1"/>
</dbReference>
<dbReference type="InterPro" id="IPR027268">
    <property type="entry name" value="Peptidase_M4/M1_CTD_sf"/>
</dbReference>
<dbReference type="GO" id="GO:0005615">
    <property type="term" value="C:extracellular space"/>
    <property type="evidence" value="ECO:0007669"/>
    <property type="project" value="TreeGrafter"/>
</dbReference>
<dbReference type="GO" id="GO:0008270">
    <property type="term" value="F:zinc ion binding"/>
    <property type="evidence" value="ECO:0007669"/>
    <property type="project" value="InterPro"/>
</dbReference>
<dbReference type="GO" id="GO:0070006">
    <property type="term" value="F:metalloaminopeptidase activity"/>
    <property type="evidence" value="ECO:0007669"/>
    <property type="project" value="TreeGrafter"/>
</dbReference>
<sequence>MKGCILSALHLPRLRWHKLVLATPTWFGNLVTLKGWEDLWLNEGFANYFENTMLYKNIDGGLTFSRGNIFDFERALEQDSFASGRPLSSIINTTSEVHETFDSISYDKGSAIISMTAKIIGKKNFRKGINNWKKFDQALESSTNSIAVIMFCVGGFHRGSDDSG</sequence>
<protein>
    <recommendedName>
        <fullName evidence="1">Peptidase M1 membrane alanine aminopeptidase domain-containing protein</fullName>
    </recommendedName>
</protein>
<feature type="domain" description="Peptidase M1 membrane alanine aminopeptidase" evidence="1">
    <location>
        <begin position="25"/>
        <end position="132"/>
    </location>
</feature>
<dbReference type="InterPro" id="IPR014782">
    <property type="entry name" value="Peptidase_M1_dom"/>
</dbReference>
<dbReference type="GO" id="GO:0005737">
    <property type="term" value="C:cytoplasm"/>
    <property type="evidence" value="ECO:0007669"/>
    <property type="project" value="TreeGrafter"/>
</dbReference>
<dbReference type="Pfam" id="PF01433">
    <property type="entry name" value="Peptidase_M1"/>
    <property type="match status" value="1"/>
</dbReference>
<gene>
    <name evidence="2" type="ORF">ANCCAN_04650</name>
</gene>
<dbReference type="EMBL" id="JOJR01000036">
    <property type="protein sequence ID" value="RCN49235.1"/>
    <property type="molecule type" value="Genomic_DNA"/>
</dbReference>
<dbReference type="OrthoDB" id="6337587at2759"/>
<dbReference type="AlphaFoldDB" id="A0A368H1T1"/>
<dbReference type="GO" id="GO:0042277">
    <property type="term" value="F:peptide binding"/>
    <property type="evidence" value="ECO:0007669"/>
    <property type="project" value="TreeGrafter"/>
</dbReference>
<comment type="caution">
    <text evidence="2">The sequence shown here is derived from an EMBL/GenBank/DDBJ whole genome shotgun (WGS) entry which is preliminary data.</text>
</comment>
<keyword evidence="3" id="KW-1185">Reference proteome</keyword>
<evidence type="ECO:0000313" key="3">
    <source>
        <dbReference type="Proteomes" id="UP000252519"/>
    </source>
</evidence>
<evidence type="ECO:0000259" key="1">
    <source>
        <dbReference type="Pfam" id="PF01433"/>
    </source>
</evidence>
<dbReference type="Gene3D" id="1.10.390.10">
    <property type="entry name" value="Neutral Protease Domain 2"/>
    <property type="match status" value="1"/>
</dbReference>
<proteinExistence type="predicted"/>
<dbReference type="GO" id="GO:0016020">
    <property type="term" value="C:membrane"/>
    <property type="evidence" value="ECO:0007669"/>
    <property type="project" value="TreeGrafter"/>
</dbReference>